<evidence type="ECO:0000313" key="2">
    <source>
        <dbReference type="EMBL" id="GIY98009.1"/>
    </source>
</evidence>
<dbReference type="AlphaFoldDB" id="A0AAV4XVL0"/>
<comment type="caution">
    <text evidence="2">The sequence shown here is derived from an EMBL/GenBank/DDBJ whole genome shotgun (WGS) entry which is preliminary data.</text>
</comment>
<gene>
    <name evidence="2" type="ORF">CEXT_622991</name>
</gene>
<feature type="region of interest" description="Disordered" evidence="1">
    <location>
        <begin position="1"/>
        <end position="31"/>
    </location>
</feature>
<dbReference type="Proteomes" id="UP001054945">
    <property type="component" value="Unassembled WGS sequence"/>
</dbReference>
<evidence type="ECO:0000313" key="3">
    <source>
        <dbReference type="Proteomes" id="UP001054945"/>
    </source>
</evidence>
<dbReference type="EMBL" id="BPLR01000868">
    <property type="protein sequence ID" value="GIY98009.1"/>
    <property type="molecule type" value="Genomic_DNA"/>
</dbReference>
<evidence type="ECO:0000256" key="1">
    <source>
        <dbReference type="SAM" id="MobiDB-lite"/>
    </source>
</evidence>
<proteinExistence type="predicted"/>
<keyword evidence="3" id="KW-1185">Reference proteome</keyword>
<feature type="compositionally biased region" description="Basic and acidic residues" evidence="1">
    <location>
        <begin position="9"/>
        <end position="19"/>
    </location>
</feature>
<name>A0AAV4XVL0_CAEEX</name>
<organism evidence="2 3">
    <name type="scientific">Caerostris extrusa</name>
    <name type="common">Bark spider</name>
    <name type="synonym">Caerostris bankana</name>
    <dbReference type="NCBI Taxonomy" id="172846"/>
    <lineage>
        <taxon>Eukaryota</taxon>
        <taxon>Metazoa</taxon>
        <taxon>Ecdysozoa</taxon>
        <taxon>Arthropoda</taxon>
        <taxon>Chelicerata</taxon>
        <taxon>Arachnida</taxon>
        <taxon>Araneae</taxon>
        <taxon>Araneomorphae</taxon>
        <taxon>Entelegynae</taxon>
        <taxon>Araneoidea</taxon>
        <taxon>Araneidae</taxon>
        <taxon>Caerostris</taxon>
    </lineage>
</organism>
<sequence>MPVLPDPKLQVREKEREQFPDSSEMSPQSGSTRWFVSGAITHQSPPLSVSVSSFFIDSAGEVMRDETCVPLSVIGDPFGRPVRRFCVRGMGAVREGCVILQVV</sequence>
<feature type="compositionally biased region" description="Polar residues" evidence="1">
    <location>
        <begin position="20"/>
        <end position="31"/>
    </location>
</feature>
<protein>
    <submittedName>
        <fullName evidence="2">Uncharacterized protein</fullName>
    </submittedName>
</protein>
<accession>A0AAV4XVL0</accession>
<reference evidence="2 3" key="1">
    <citation type="submission" date="2021-06" db="EMBL/GenBank/DDBJ databases">
        <title>Caerostris extrusa draft genome.</title>
        <authorList>
            <person name="Kono N."/>
            <person name="Arakawa K."/>
        </authorList>
    </citation>
    <scope>NUCLEOTIDE SEQUENCE [LARGE SCALE GENOMIC DNA]</scope>
</reference>